<sequence>MMTTLNLAAGHLPLHSYSSAGSHRQTLVRAVATEAVQVRLPAPSLYQVLRIERDASPTEIKSAYRSLAKLYHPDAVVRHSTDDDRAGEGADEDFIQIRSAYETLSDPSARAMYDLTLTAAHGGRHRRFPVPLSRNHSSTFYATRRWETDQCWTLMVQFKMKAELGYMTFITVCSNLLTALKASSFTDLHLVLLVTTLFLLCIAISMGQDFKPVTLLLHTSGQLSF</sequence>
<dbReference type="PROSITE" id="PS50076">
    <property type="entry name" value="DNAJ_2"/>
    <property type="match status" value="1"/>
</dbReference>
<proteinExistence type="predicted"/>
<keyword evidence="4" id="KW-1185">Reference proteome</keyword>
<evidence type="ECO:0000313" key="4">
    <source>
        <dbReference type="Proteomes" id="UP001374584"/>
    </source>
</evidence>
<accession>A0AAN9LFR1</accession>
<dbReference type="InterPro" id="IPR018253">
    <property type="entry name" value="DnaJ_domain_CS"/>
</dbReference>
<dbReference type="PROSITE" id="PS00636">
    <property type="entry name" value="DNAJ_1"/>
    <property type="match status" value="1"/>
</dbReference>
<dbReference type="Gene3D" id="1.10.287.110">
    <property type="entry name" value="DnaJ domain"/>
    <property type="match status" value="1"/>
</dbReference>
<protein>
    <recommendedName>
        <fullName evidence="2">J domain-containing protein</fullName>
    </recommendedName>
</protein>
<dbReference type="CDD" id="cd06257">
    <property type="entry name" value="DnaJ"/>
    <property type="match status" value="1"/>
</dbReference>
<evidence type="ECO:0000259" key="2">
    <source>
        <dbReference type="PROSITE" id="PS50076"/>
    </source>
</evidence>
<dbReference type="InterPro" id="IPR001623">
    <property type="entry name" value="DnaJ_domain"/>
</dbReference>
<dbReference type="AlphaFoldDB" id="A0AAN9LFR1"/>
<dbReference type="PRINTS" id="PR00625">
    <property type="entry name" value="JDOMAIN"/>
</dbReference>
<name>A0AAN9LFR1_PHACN</name>
<evidence type="ECO:0000256" key="1">
    <source>
        <dbReference type="SAM" id="Phobius"/>
    </source>
</evidence>
<keyword evidence="1" id="KW-1133">Transmembrane helix</keyword>
<dbReference type="SUPFAM" id="SSF46565">
    <property type="entry name" value="Chaperone J-domain"/>
    <property type="match status" value="1"/>
</dbReference>
<evidence type="ECO:0000313" key="3">
    <source>
        <dbReference type="EMBL" id="KAK7333313.1"/>
    </source>
</evidence>
<dbReference type="InterPro" id="IPR036869">
    <property type="entry name" value="J_dom_sf"/>
</dbReference>
<dbReference type="PANTHER" id="PTHR45432:SF6">
    <property type="entry name" value="J DOMAIN-CONTAINING PROTEIN"/>
    <property type="match status" value="1"/>
</dbReference>
<dbReference type="Proteomes" id="UP001374584">
    <property type="component" value="Unassembled WGS sequence"/>
</dbReference>
<keyword evidence="1" id="KW-0812">Transmembrane</keyword>
<gene>
    <name evidence="3" type="ORF">VNO80_30080</name>
</gene>
<dbReference type="SMART" id="SM00271">
    <property type="entry name" value="DnaJ"/>
    <property type="match status" value="1"/>
</dbReference>
<dbReference type="Pfam" id="PF00226">
    <property type="entry name" value="DnaJ"/>
    <property type="match status" value="1"/>
</dbReference>
<keyword evidence="1" id="KW-0472">Membrane</keyword>
<reference evidence="3 4" key="1">
    <citation type="submission" date="2024-01" db="EMBL/GenBank/DDBJ databases">
        <title>The genomes of 5 underutilized Papilionoideae crops provide insights into root nodulation and disease resistanc.</title>
        <authorList>
            <person name="Jiang F."/>
        </authorList>
    </citation>
    <scope>NUCLEOTIDE SEQUENCE [LARGE SCALE GENOMIC DNA]</scope>
    <source>
        <strain evidence="3">JINMINGXINNONG_FW02</strain>
        <tissue evidence="3">Leaves</tissue>
    </source>
</reference>
<comment type="caution">
    <text evidence="3">The sequence shown here is derived from an EMBL/GenBank/DDBJ whole genome shotgun (WGS) entry which is preliminary data.</text>
</comment>
<feature type="transmembrane region" description="Helical" evidence="1">
    <location>
        <begin position="188"/>
        <end position="207"/>
    </location>
</feature>
<dbReference type="PANTHER" id="PTHR45432">
    <property type="entry name" value="CHAPERONE PROTEIN DNAJ 11, CHLOROPLASTIC-LIKE"/>
    <property type="match status" value="1"/>
</dbReference>
<feature type="domain" description="J" evidence="2">
    <location>
        <begin position="44"/>
        <end position="117"/>
    </location>
</feature>
<organism evidence="3 4">
    <name type="scientific">Phaseolus coccineus</name>
    <name type="common">Scarlet runner bean</name>
    <name type="synonym">Phaseolus multiflorus</name>
    <dbReference type="NCBI Taxonomy" id="3886"/>
    <lineage>
        <taxon>Eukaryota</taxon>
        <taxon>Viridiplantae</taxon>
        <taxon>Streptophyta</taxon>
        <taxon>Embryophyta</taxon>
        <taxon>Tracheophyta</taxon>
        <taxon>Spermatophyta</taxon>
        <taxon>Magnoliopsida</taxon>
        <taxon>eudicotyledons</taxon>
        <taxon>Gunneridae</taxon>
        <taxon>Pentapetalae</taxon>
        <taxon>rosids</taxon>
        <taxon>fabids</taxon>
        <taxon>Fabales</taxon>
        <taxon>Fabaceae</taxon>
        <taxon>Papilionoideae</taxon>
        <taxon>50 kb inversion clade</taxon>
        <taxon>NPAAA clade</taxon>
        <taxon>indigoferoid/millettioid clade</taxon>
        <taxon>Phaseoleae</taxon>
        <taxon>Phaseolus</taxon>
    </lineage>
</organism>
<dbReference type="EMBL" id="JAYMYR010000011">
    <property type="protein sequence ID" value="KAK7333313.1"/>
    <property type="molecule type" value="Genomic_DNA"/>
</dbReference>